<dbReference type="EnsemblPlants" id="OMERI07G09760.1">
    <property type="protein sequence ID" value="OMERI07G09760.1"/>
    <property type="gene ID" value="OMERI07G09760"/>
</dbReference>
<dbReference type="GO" id="GO:0009507">
    <property type="term" value="C:chloroplast"/>
    <property type="evidence" value="ECO:0007669"/>
    <property type="project" value="TreeGrafter"/>
</dbReference>
<feature type="binding site" evidence="5">
    <location>
        <position position="275"/>
    </location>
    <ligand>
        <name>substrate</name>
    </ligand>
</feature>
<evidence type="ECO:0000256" key="2">
    <source>
        <dbReference type="ARBA" id="ARBA00022670"/>
    </source>
</evidence>
<protein>
    <recommendedName>
        <fullName evidence="6">Methionine aminopeptidase</fullName>
        <ecNumber evidence="6">3.4.11.18</ecNumber>
    </recommendedName>
</protein>
<dbReference type="PRINTS" id="PR00599">
    <property type="entry name" value="MAPEPTIDASE"/>
</dbReference>
<dbReference type="Pfam" id="PF00557">
    <property type="entry name" value="Peptidase_M24"/>
    <property type="match status" value="1"/>
</dbReference>
<comment type="similarity">
    <text evidence="5">Belongs to the peptidase M24A family. Methionine aminopeptidase type 1 subfamily.</text>
</comment>
<proteinExistence type="inferred from homology"/>
<evidence type="ECO:0000256" key="1">
    <source>
        <dbReference type="ARBA" id="ARBA00022438"/>
    </source>
</evidence>
<comment type="function">
    <text evidence="6">Cotranslationally removes the N-terminal methionine from nascent proteins. The N-terminal methionine is often cleaved when the second residue in the primary sequence is small and uncharged (Met-Ala-, Cys, Gly, Pro, Ser, Thr, or Val).</text>
</comment>
<dbReference type="Proteomes" id="UP000008021">
    <property type="component" value="Chromosome 7"/>
</dbReference>
<feature type="binding site" evidence="5">
    <location>
        <position position="303"/>
    </location>
    <ligand>
        <name>a divalent metal cation</name>
        <dbReference type="ChEBI" id="CHEBI:60240"/>
        <label>1</label>
    </ligand>
</feature>
<evidence type="ECO:0000313" key="9">
    <source>
        <dbReference type="EnsemblPlants" id="OMERI07G09760.1"/>
    </source>
</evidence>
<feature type="compositionally biased region" description="Basic and acidic residues" evidence="7">
    <location>
        <begin position="159"/>
        <end position="168"/>
    </location>
</feature>
<evidence type="ECO:0000256" key="5">
    <source>
        <dbReference type="HAMAP-Rule" id="MF_03174"/>
    </source>
</evidence>
<dbReference type="EC" id="3.4.11.18" evidence="6"/>
<keyword evidence="10" id="KW-1185">Reference proteome</keyword>
<reference evidence="9" key="1">
    <citation type="submission" date="2015-04" db="UniProtKB">
        <authorList>
            <consortium name="EnsemblPlants"/>
        </authorList>
    </citation>
    <scope>IDENTIFICATION</scope>
</reference>
<keyword evidence="1 5" id="KW-0031">Aminopeptidase</keyword>
<reference evidence="9" key="2">
    <citation type="submission" date="2018-05" db="EMBL/GenBank/DDBJ databases">
        <title>OmerRS3 (Oryza meridionalis Reference Sequence Version 3).</title>
        <authorList>
            <person name="Zhang J."/>
            <person name="Kudrna D."/>
            <person name="Lee S."/>
            <person name="Talag J."/>
            <person name="Welchert J."/>
            <person name="Wing R.A."/>
        </authorList>
    </citation>
    <scope>NUCLEOTIDE SEQUENCE [LARGE SCALE GENOMIC DNA]</scope>
    <source>
        <strain evidence="9">cv. OR44</strain>
    </source>
</reference>
<accession>A0A0E0EAJ9</accession>
<dbReference type="GO" id="GO:0004239">
    <property type="term" value="F:initiator methionyl aminopeptidase activity"/>
    <property type="evidence" value="ECO:0007669"/>
    <property type="project" value="UniProtKB-UniRule"/>
</dbReference>
<name>A0A0E0EAJ9_9ORYZ</name>
<dbReference type="AlphaFoldDB" id="A0A0E0EAJ9"/>
<evidence type="ECO:0000256" key="4">
    <source>
        <dbReference type="ARBA" id="ARBA00022801"/>
    </source>
</evidence>
<feature type="binding site" evidence="5">
    <location>
        <position position="292"/>
    </location>
    <ligand>
        <name>a divalent metal cation</name>
        <dbReference type="ChEBI" id="CHEBI:60240"/>
        <label>1</label>
    </ligand>
</feature>
<dbReference type="InterPro" id="IPR000994">
    <property type="entry name" value="Pept_M24"/>
</dbReference>
<dbReference type="InterPro" id="IPR001714">
    <property type="entry name" value="Pept_M24_MAP"/>
</dbReference>
<organism evidence="9">
    <name type="scientific">Oryza meridionalis</name>
    <dbReference type="NCBI Taxonomy" id="40149"/>
    <lineage>
        <taxon>Eukaryota</taxon>
        <taxon>Viridiplantae</taxon>
        <taxon>Streptophyta</taxon>
        <taxon>Embryophyta</taxon>
        <taxon>Tracheophyta</taxon>
        <taxon>Spermatophyta</taxon>
        <taxon>Magnoliopsida</taxon>
        <taxon>Liliopsida</taxon>
        <taxon>Poales</taxon>
        <taxon>Poaceae</taxon>
        <taxon>BOP clade</taxon>
        <taxon>Oryzoideae</taxon>
        <taxon>Oryzeae</taxon>
        <taxon>Oryzinae</taxon>
        <taxon>Oryza</taxon>
    </lineage>
</organism>
<dbReference type="Gramene" id="OMERI07G09760.1">
    <property type="protein sequence ID" value="OMERI07G09760.1"/>
    <property type="gene ID" value="OMERI07G09760"/>
</dbReference>
<dbReference type="PANTHER" id="PTHR43330:SF6">
    <property type="entry name" value="METHIONINE AMINOPEPTIDASE"/>
    <property type="match status" value="1"/>
</dbReference>
<dbReference type="Gene3D" id="3.90.230.10">
    <property type="entry name" value="Creatinase/methionine aminopeptidase superfamily"/>
    <property type="match status" value="1"/>
</dbReference>
<evidence type="ECO:0000256" key="3">
    <source>
        <dbReference type="ARBA" id="ARBA00022723"/>
    </source>
</evidence>
<dbReference type="GO" id="GO:0070006">
    <property type="term" value="F:metalloaminopeptidase activity"/>
    <property type="evidence" value="ECO:0007669"/>
    <property type="project" value="UniProtKB-UniRule"/>
</dbReference>
<evidence type="ECO:0000256" key="7">
    <source>
        <dbReference type="SAM" id="MobiDB-lite"/>
    </source>
</evidence>
<feature type="region of interest" description="Disordered" evidence="7">
    <location>
        <begin position="154"/>
        <end position="195"/>
    </location>
</feature>
<dbReference type="CDD" id="cd01086">
    <property type="entry name" value="MetAP1"/>
    <property type="match status" value="1"/>
</dbReference>
<dbReference type="STRING" id="40149.A0A0E0EAJ9"/>
<sequence>MDPHSRAPLPLSRRNSPDPPCFDSRRAAVLGHPSSSRNHLPLLCGALAGTRRNRRHFAGPAPHYAIGSGEGSEFAVDAYAIAAAGGDVRSLRPGSLSWQLVMALSVSLELSHSPPLWHLPSLRHHYPGTLDPRKSWTVKQPKRICSRRAAEIQWPAEQPQRRTREPLRRGTVSPRLPVPDHIPLPPYAGTNRLPDVDPNRELHDCESIARMRAACELAARVLEYTGTLVKPSVTTDEIDRAVHQMIIDAGAYPSPLGYGGFPKSVCTSVNECICHGIPDSRVLQNGDIINIDVTVYLNGYHGDTSRTYLCGEVDESTMQLVKVTEECMLRGISACKHGASFKTIGQRISEYVDEYGYSIDPFVGHGVGKIFHSEPIIWHTYDYEPGYMVAGQTFTIEPTLSMGGTQCTLWDDGWTAVTVDGSLTAQFEHTILVTGDGAEILTMHPR</sequence>
<dbReference type="InterPro" id="IPR036005">
    <property type="entry name" value="Creatinase/aminopeptidase-like"/>
</dbReference>
<dbReference type="PANTHER" id="PTHR43330">
    <property type="entry name" value="METHIONINE AMINOPEPTIDASE"/>
    <property type="match status" value="1"/>
</dbReference>
<comment type="cofactor">
    <cofactor evidence="5">
        <name>Co(2+)</name>
        <dbReference type="ChEBI" id="CHEBI:48828"/>
    </cofactor>
    <cofactor evidence="5">
        <name>Zn(2+)</name>
        <dbReference type="ChEBI" id="CHEBI:29105"/>
    </cofactor>
    <cofactor evidence="5">
        <name>Mn(2+)</name>
        <dbReference type="ChEBI" id="CHEBI:29035"/>
    </cofactor>
    <cofactor evidence="5">
        <name>Fe(2+)</name>
        <dbReference type="ChEBI" id="CHEBI:29033"/>
    </cofactor>
    <text evidence="5">Binds 2 divalent metal cations per subunit. Has a high-affinity and a low affinity metal-binding site. The true nature of the physiological cofactor is under debate. The enzyme is active with cobalt, zinc, manganese or divalent iron ions. Most likely, methionine aminopeptidases function as mononuclear Fe(2+)-metalloproteases under physiological conditions, and the catalytically relevant metal-binding site has been assigned to the histidine-containing high-affinity site.</text>
</comment>
<feature type="binding site" evidence="5">
    <location>
        <position position="397"/>
    </location>
    <ligand>
        <name>a divalent metal cation</name>
        <dbReference type="ChEBI" id="CHEBI:60240"/>
        <label>2</label>
        <note>catalytic</note>
    </ligand>
</feature>
<feature type="domain" description="Peptidase M24" evidence="8">
    <location>
        <begin position="210"/>
        <end position="434"/>
    </location>
</feature>
<feature type="region of interest" description="Disordered" evidence="7">
    <location>
        <begin position="1"/>
        <end position="20"/>
    </location>
</feature>
<dbReference type="GO" id="GO:0006508">
    <property type="term" value="P:proteolysis"/>
    <property type="evidence" value="ECO:0007669"/>
    <property type="project" value="UniProtKB-KW"/>
</dbReference>
<feature type="binding site" evidence="5">
    <location>
        <position position="365"/>
    </location>
    <ligand>
        <name>a divalent metal cation</name>
        <dbReference type="ChEBI" id="CHEBI:60240"/>
        <label>2</label>
        <note>catalytic</note>
    </ligand>
</feature>
<dbReference type="InterPro" id="IPR002467">
    <property type="entry name" value="Pept_M24A_MAP1"/>
</dbReference>
<keyword evidence="3 5" id="KW-0479">Metal-binding</keyword>
<dbReference type="NCBIfam" id="TIGR00500">
    <property type="entry name" value="met_pdase_I"/>
    <property type="match status" value="1"/>
</dbReference>
<dbReference type="SUPFAM" id="SSF55920">
    <property type="entry name" value="Creatinase/aminopeptidase"/>
    <property type="match status" value="1"/>
</dbReference>
<feature type="binding site" evidence="5">
    <location>
        <position position="303"/>
    </location>
    <ligand>
        <name>a divalent metal cation</name>
        <dbReference type="ChEBI" id="CHEBI:60240"/>
        <label>2</label>
        <note>catalytic</note>
    </ligand>
</feature>
<dbReference type="HAMAP" id="MF_01974">
    <property type="entry name" value="MetAP_1"/>
    <property type="match status" value="1"/>
</dbReference>
<feature type="binding site" evidence="5">
    <location>
        <position position="372"/>
    </location>
    <ligand>
        <name>substrate</name>
    </ligand>
</feature>
<evidence type="ECO:0000256" key="6">
    <source>
        <dbReference type="RuleBase" id="RU003653"/>
    </source>
</evidence>
<dbReference type="GO" id="GO:0046872">
    <property type="term" value="F:metal ion binding"/>
    <property type="evidence" value="ECO:0007669"/>
    <property type="project" value="UniProtKB-UniRule"/>
</dbReference>
<keyword evidence="2 5" id="KW-0645">Protease</keyword>
<evidence type="ECO:0000313" key="10">
    <source>
        <dbReference type="Proteomes" id="UP000008021"/>
    </source>
</evidence>
<feature type="binding site" evidence="5">
    <location>
        <position position="428"/>
    </location>
    <ligand>
        <name>a divalent metal cation</name>
        <dbReference type="ChEBI" id="CHEBI:60240"/>
        <label>2</label>
        <note>catalytic</note>
    </ligand>
</feature>
<feature type="compositionally biased region" description="Pro residues" evidence="7">
    <location>
        <begin position="176"/>
        <end position="186"/>
    </location>
</feature>
<comment type="catalytic activity">
    <reaction evidence="5 6">
        <text>Release of N-terminal amino acids, preferentially methionine, from peptides and arylamides.</text>
        <dbReference type="EC" id="3.4.11.18"/>
    </reaction>
</comment>
<evidence type="ECO:0000259" key="8">
    <source>
        <dbReference type="Pfam" id="PF00557"/>
    </source>
</evidence>
<keyword evidence="4 5" id="KW-0378">Hydrolase</keyword>
<feature type="binding site" evidence="5">
    <location>
        <position position="428"/>
    </location>
    <ligand>
        <name>a divalent metal cation</name>
        <dbReference type="ChEBI" id="CHEBI:60240"/>
        <label>1</label>
    </ligand>
</feature>